<feature type="transmembrane region" description="Helical" evidence="2">
    <location>
        <begin position="65"/>
        <end position="83"/>
    </location>
</feature>
<keyword evidence="2" id="KW-1133">Transmembrane helix</keyword>
<dbReference type="PANTHER" id="PTHR34989">
    <property type="entry name" value="PROTEIN HDED"/>
    <property type="match status" value="1"/>
</dbReference>
<keyword evidence="2" id="KW-0812">Transmembrane</keyword>
<accession>A0A561T4X6</accession>
<dbReference type="InterPro" id="IPR052712">
    <property type="entry name" value="Acid_resist_chaperone_HdeD"/>
</dbReference>
<proteinExistence type="predicted"/>
<feature type="transmembrane region" description="Helical" evidence="2">
    <location>
        <begin position="146"/>
        <end position="166"/>
    </location>
</feature>
<evidence type="ECO:0000313" key="4">
    <source>
        <dbReference type="Proteomes" id="UP000321261"/>
    </source>
</evidence>
<dbReference type="Pfam" id="PF03729">
    <property type="entry name" value="DUF308"/>
    <property type="match status" value="1"/>
</dbReference>
<feature type="transmembrane region" description="Helical" evidence="2">
    <location>
        <begin position="89"/>
        <end position="109"/>
    </location>
</feature>
<feature type="compositionally biased region" description="Low complexity" evidence="1">
    <location>
        <begin position="25"/>
        <end position="46"/>
    </location>
</feature>
<feature type="transmembrane region" description="Helical" evidence="2">
    <location>
        <begin position="175"/>
        <end position="195"/>
    </location>
</feature>
<dbReference type="EMBL" id="VIWU01000001">
    <property type="protein sequence ID" value="TWF82173.1"/>
    <property type="molecule type" value="Genomic_DNA"/>
</dbReference>
<feature type="transmembrane region" description="Helical" evidence="2">
    <location>
        <begin position="201"/>
        <end position="224"/>
    </location>
</feature>
<keyword evidence="4" id="KW-1185">Reference proteome</keyword>
<dbReference type="Proteomes" id="UP000321261">
    <property type="component" value="Unassembled WGS sequence"/>
</dbReference>
<keyword evidence="2" id="KW-0472">Membrane</keyword>
<evidence type="ECO:0000256" key="2">
    <source>
        <dbReference type="SAM" id="Phobius"/>
    </source>
</evidence>
<dbReference type="AlphaFoldDB" id="A0A561T4X6"/>
<feature type="region of interest" description="Disordered" evidence="1">
    <location>
        <begin position="1"/>
        <end position="46"/>
    </location>
</feature>
<evidence type="ECO:0000256" key="1">
    <source>
        <dbReference type="SAM" id="MobiDB-lite"/>
    </source>
</evidence>
<dbReference type="PANTHER" id="PTHR34989:SF1">
    <property type="entry name" value="PROTEIN HDED"/>
    <property type="match status" value="1"/>
</dbReference>
<dbReference type="GO" id="GO:0005886">
    <property type="term" value="C:plasma membrane"/>
    <property type="evidence" value="ECO:0007669"/>
    <property type="project" value="TreeGrafter"/>
</dbReference>
<gene>
    <name evidence="3" type="ORF">FHX44_118118</name>
</gene>
<evidence type="ECO:0000313" key="3">
    <source>
        <dbReference type="EMBL" id="TWF82173.1"/>
    </source>
</evidence>
<comment type="caution">
    <text evidence="3">The sequence shown here is derived from an EMBL/GenBank/DDBJ whole genome shotgun (WGS) entry which is preliminary data.</text>
</comment>
<sequence>MRRMRGRVAVLATREPEEESAVSGPMASATPESAAAPSAPPVADGATAAVGTAQPEVARQSRWRTVGVVALGLLIVFYGMLVISLRPAALAGVAVLAGIALIAGGVAQIALAGELERRWRWLGYLGGLVGVAAGVAAFAWPALTLAVLAVLTAWSLVVNGVFRIVGSVADRDRELWWVGLLAGAVELVLGSWAVAAPGRELLLMVNLIGIYVIIAGLDTAVSALRDRRLPDLR</sequence>
<dbReference type="OrthoDB" id="3824295at2"/>
<protein>
    <submittedName>
        <fullName evidence="3">Uncharacterized membrane protein HdeD (DUF308 family)</fullName>
    </submittedName>
</protein>
<dbReference type="InterPro" id="IPR005325">
    <property type="entry name" value="DUF308_memb"/>
</dbReference>
<reference evidence="3 4" key="1">
    <citation type="submission" date="2019-06" db="EMBL/GenBank/DDBJ databases">
        <title>Sequencing the genomes of 1000 actinobacteria strains.</title>
        <authorList>
            <person name="Klenk H.-P."/>
        </authorList>
    </citation>
    <scope>NUCLEOTIDE SEQUENCE [LARGE SCALE GENOMIC DNA]</scope>
    <source>
        <strain evidence="3 4">DSM 45671</strain>
    </source>
</reference>
<feature type="transmembrane region" description="Helical" evidence="2">
    <location>
        <begin position="121"/>
        <end position="140"/>
    </location>
</feature>
<organism evidence="3 4">
    <name type="scientific">Pseudonocardia hierapolitana</name>
    <dbReference type="NCBI Taxonomy" id="1128676"/>
    <lineage>
        <taxon>Bacteria</taxon>
        <taxon>Bacillati</taxon>
        <taxon>Actinomycetota</taxon>
        <taxon>Actinomycetes</taxon>
        <taxon>Pseudonocardiales</taxon>
        <taxon>Pseudonocardiaceae</taxon>
        <taxon>Pseudonocardia</taxon>
    </lineage>
</organism>
<name>A0A561T4X6_9PSEU</name>